<evidence type="ECO:0000313" key="7">
    <source>
        <dbReference type="Proteomes" id="UP000283429"/>
    </source>
</evidence>
<dbReference type="EMBL" id="QRUD01000078">
    <property type="protein sequence ID" value="RGR33066.1"/>
    <property type="molecule type" value="Genomic_DNA"/>
</dbReference>
<organism evidence="1 5">
    <name type="scientific">Phocaeicola vulgatus</name>
    <name type="common">Bacteroides vulgatus</name>
    <dbReference type="NCBI Taxonomy" id="821"/>
    <lineage>
        <taxon>Bacteria</taxon>
        <taxon>Pseudomonadati</taxon>
        <taxon>Bacteroidota</taxon>
        <taxon>Bacteroidia</taxon>
        <taxon>Bacteroidales</taxon>
        <taxon>Bacteroidaceae</taxon>
        <taxon>Phocaeicola</taxon>
    </lineage>
</organism>
<dbReference type="EMBL" id="CYZI01000015">
    <property type="protein sequence ID" value="CUO70613.1"/>
    <property type="molecule type" value="Genomic_DNA"/>
</dbReference>
<evidence type="ECO:0000313" key="4">
    <source>
        <dbReference type="EMBL" id="RHD81472.1"/>
    </source>
</evidence>
<reference evidence="6 7" key="2">
    <citation type="submission" date="2018-08" db="EMBL/GenBank/DDBJ databases">
        <title>A genome reference for cultivated species of the human gut microbiota.</title>
        <authorList>
            <person name="Zou Y."/>
            <person name="Xue W."/>
            <person name="Luo G."/>
        </authorList>
    </citation>
    <scope>NUCLEOTIDE SEQUENCE [LARGE SCALE GENOMIC DNA]</scope>
    <source>
        <strain evidence="3 8">AF18-14</strain>
        <strain evidence="2 6">AF25-30LB</strain>
        <strain evidence="4 7">AM30-40</strain>
    </source>
</reference>
<evidence type="ECO:0000313" key="8">
    <source>
        <dbReference type="Proteomes" id="UP000283833"/>
    </source>
</evidence>
<dbReference type="Proteomes" id="UP000266497">
    <property type="component" value="Unassembled WGS sequence"/>
</dbReference>
<proteinExistence type="predicted"/>
<dbReference type="EMBL" id="QRXI01000002">
    <property type="protein sequence ID" value="RGT97727.1"/>
    <property type="molecule type" value="Genomic_DNA"/>
</dbReference>
<dbReference type="AlphaFoldDB" id="A0A174H6S2"/>
<dbReference type="EMBL" id="QSJM01000018">
    <property type="protein sequence ID" value="RHD81472.1"/>
    <property type="molecule type" value="Genomic_DNA"/>
</dbReference>
<dbReference type="Proteomes" id="UP000283833">
    <property type="component" value="Unassembled WGS sequence"/>
</dbReference>
<gene>
    <name evidence="4" type="ORF">DW783_07730</name>
    <name evidence="3" type="ORF">DWX04_01415</name>
    <name evidence="2" type="ORF">DWY53_19810</name>
    <name evidence="1" type="ORF">ERS852457_02574</name>
</gene>
<dbReference type="RefSeq" id="WP_011965279.1">
    <property type="nucleotide sequence ID" value="NZ_CAXSKM010000047.1"/>
</dbReference>
<evidence type="ECO:0000313" key="6">
    <source>
        <dbReference type="Proteomes" id="UP000266497"/>
    </source>
</evidence>
<evidence type="ECO:0000313" key="3">
    <source>
        <dbReference type="EMBL" id="RGT97727.1"/>
    </source>
</evidence>
<name>A0A174H6S2_PHOVU</name>
<sequence length="180" mass="20282">MHSRICLLCASLLIGVSVYGQSLKINEVDKFSKEKKVYTSFEKISSESVMMVSPIGKNIWLRFAHDHGLDFAQLRWCSKEVLSVDSDADIVFLDKDGNTYNFKNKDYTLSTPGGGAVVAFGMNLLGVELTLIGNCSVFKDKTMTAIRIYTNDGYYDFDIKEKNAKKLIKTYSLFEKALKK</sequence>
<dbReference type="Proteomes" id="UP000283429">
    <property type="component" value="Unassembled WGS sequence"/>
</dbReference>
<protein>
    <submittedName>
        <fullName evidence="1">Uncharacterized protein</fullName>
    </submittedName>
</protein>
<reference evidence="1 5" key="1">
    <citation type="submission" date="2015-09" db="EMBL/GenBank/DDBJ databases">
        <authorList>
            <consortium name="Pathogen Informatics"/>
        </authorList>
    </citation>
    <scope>NUCLEOTIDE SEQUENCE [LARGE SCALE GENOMIC DNA]</scope>
    <source>
        <strain evidence="1 5">2789STDY5834842</strain>
    </source>
</reference>
<evidence type="ECO:0000313" key="5">
    <source>
        <dbReference type="Proteomes" id="UP000095333"/>
    </source>
</evidence>
<dbReference type="Proteomes" id="UP000095333">
    <property type="component" value="Unassembled WGS sequence"/>
</dbReference>
<evidence type="ECO:0000313" key="1">
    <source>
        <dbReference type="EMBL" id="CUO70613.1"/>
    </source>
</evidence>
<evidence type="ECO:0000313" key="2">
    <source>
        <dbReference type="EMBL" id="RGR33066.1"/>
    </source>
</evidence>
<accession>A0A174H6S2</accession>